<keyword evidence="3" id="KW-1185">Reference proteome</keyword>
<gene>
    <name evidence="2" type="ORF">FHX42_005304</name>
</gene>
<organism evidence="2 3">
    <name type="scientific">Halosaccharopolyspora lacisalsi</name>
    <dbReference type="NCBI Taxonomy" id="1000566"/>
    <lineage>
        <taxon>Bacteria</taxon>
        <taxon>Bacillati</taxon>
        <taxon>Actinomycetota</taxon>
        <taxon>Actinomycetes</taxon>
        <taxon>Pseudonocardiales</taxon>
        <taxon>Pseudonocardiaceae</taxon>
        <taxon>Halosaccharopolyspora</taxon>
    </lineage>
</organism>
<evidence type="ECO:0000313" key="3">
    <source>
        <dbReference type="Proteomes" id="UP000569329"/>
    </source>
</evidence>
<sequence length="179" mass="20007">MAFRVDGVELWLPRLPLPVWLDACQYEPSGCWWMLIPGRLEEQARAWLESRIQDPRDGFDVDLLEDVATRVLGRVLGCDFWAGRRLLMAVAAEWMQFDGLAVQWGFDPLNAPVHRTVNAMWALQVQGCDEDSKRARLESEVFAGPEGPRPSGRAREAGGGRAAGGSWEARAWDAWRGGG</sequence>
<evidence type="ECO:0000256" key="1">
    <source>
        <dbReference type="SAM" id="MobiDB-lite"/>
    </source>
</evidence>
<comment type="caution">
    <text evidence="2">The sequence shown here is derived from an EMBL/GenBank/DDBJ whole genome shotgun (WGS) entry which is preliminary data.</text>
</comment>
<feature type="region of interest" description="Disordered" evidence="1">
    <location>
        <begin position="141"/>
        <end position="167"/>
    </location>
</feature>
<protein>
    <submittedName>
        <fullName evidence="2">Uncharacterized protein</fullName>
    </submittedName>
</protein>
<dbReference type="RefSeq" id="WP_182547047.1">
    <property type="nucleotide sequence ID" value="NZ_JACGWZ010000013.1"/>
</dbReference>
<evidence type="ECO:0000313" key="2">
    <source>
        <dbReference type="EMBL" id="MBA8827897.1"/>
    </source>
</evidence>
<dbReference type="Proteomes" id="UP000569329">
    <property type="component" value="Unassembled WGS sequence"/>
</dbReference>
<name>A0A839E876_9PSEU</name>
<proteinExistence type="predicted"/>
<accession>A0A839E876</accession>
<reference evidence="2 3" key="1">
    <citation type="submission" date="2020-07" db="EMBL/GenBank/DDBJ databases">
        <title>Sequencing the genomes of 1000 actinobacteria strains.</title>
        <authorList>
            <person name="Klenk H.-P."/>
        </authorList>
    </citation>
    <scope>NUCLEOTIDE SEQUENCE [LARGE SCALE GENOMIC DNA]</scope>
    <source>
        <strain evidence="2 3">DSM 45975</strain>
    </source>
</reference>
<dbReference type="AlphaFoldDB" id="A0A839E876"/>
<dbReference type="EMBL" id="JACGWZ010000013">
    <property type="protein sequence ID" value="MBA8827897.1"/>
    <property type="molecule type" value="Genomic_DNA"/>
</dbReference>